<keyword evidence="1" id="KW-0472">Membrane</keyword>
<feature type="transmembrane region" description="Helical" evidence="1">
    <location>
        <begin position="6"/>
        <end position="29"/>
    </location>
</feature>
<keyword evidence="1" id="KW-1133">Transmembrane helix</keyword>
<dbReference type="Proteomes" id="UP000318864">
    <property type="component" value="Unassembled WGS sequence"/>
</dbReference>
<comment type="caution">
    <text evidence="2">The sequence shown here is derived from an EMBL/GenBank/DDBJ whole genome shotgun (WGS) entry which is preliminary data.</text>
</comment>
<reference evidence="2 3" key="1">
    <citation type="submission" date="2018-10" db="EMBL/GenBank/DDBJ databases">
        <title>Natronolimnobius sp. XQ-INN 246 isolated from Inner Mongolia Autonomous Region of China.</title>
        <authorList>
            <person name="Xue Q."/>
        </authorList>
    </citation>
    <scope>NUCLEOTIDE SEQUENCE [LARGE SCALE GENOMIC DNA]</scope>
    <source>
        <strain evidence="2 3">XQ-INN 246</strain>
    </source>
</reference>
<organism evidence="2 3">
    <name type="scientific">Salinadaptatus halalkaliphilus</name>
    <dbReference type="NCBI Taxonomy" id="2419781"/>
    <lineage>
        <taxon>Archaea</taxon>
        <taxon>Methanobacteriati</taxon>
        <taxon>Methanobacteriota</taxon>
        <taxon>Stenosarchaea group</taxon>
        <taxon>Halobacteria</taxon>
        <taxon>Halobacteriales</taxon>
        <taxon>Natrialbaceae</taxon>
        <taxon>Salinadaptatus</taxon>
    </lineage>
</organism>
<keyword evidence="3" id="KW-1185">Reference proteome</keyword>
<dbReference type="EMBL" id="RBZW01000055">
    <property type="protein sequence ID" value="THE63901.1"/>
    <property type="molecule type" value="Genomic_DNA"/>
</dbReference>
<evidence type="ECO:0000256" key="1">
    <source>
        <dbReference type="SAM" id="Phobius"/>
    </source>
</evidence>
<feature type="transmembrane region" description="Helical" evidence="1">
    <location>
        <begin position="41"/>
        <end position="64"/>
    </location>
</feature>
<evidence type="ECO:0000313" key="3">
    <source>
        <dbReference type="Proteomes" id="UP000318864"/>
    </source>
</evidence>
<feature type="transmembrane region" description="Helical" evidence="1">
    <location>
        <begin position="70"/>
        <end position="91"/>
    </location>
</feature>
<dbReference type="OrthoDB" id="221164at2157"/>
<evidence type="ECO:0000313" key="2">
    <source>
        <dbReference type="EMBL" id="THE63901.1"/>
    </source>
</evidence>
<accession>A0A4S3TIV7</accession>
<name>A0A4S3TIV7_9EURY</name>
<sequence>MVVADPAVVLFATALATAVLGAVVAGLAYQGARRNDSATMRYLAIGIACIAVGPFLVSYGLAPLVALSEAATLLGVLCVTIAGLLAILYSLEAT</sequence>
<dbReference type="RefSeq" id="WP_141465748.1">
    <property type="nucleotide sequence ID" value="NZ_RBZW01000055.1"/>
</dbReference>
<dbReference type="InterPro" id="IPR055943">
    <property type="entry name" value="DUF7521"/>
</dbReference>
<dbReference type="AlphaFoldDB" id="A0A4S3TIV7"/>
<protein>
    <submittedName>
        <fullName evidence="2">Uncharacterized protein</fullName>
    </submittedName>
</protein>
<gene>
    <name evidence="2" type="ORF">D8Y22_16405</name>
</gene>
<keyword evidence="1" id="KW-0812">Transmembrane</keyword>
<proteinExistence type="predicted"/>
<dbReference type="Pfam" id="PF24365">
    <property type="entry name" value="DUF7521"/>
    <property type="match status" value="1"/>
</dbReference>